<dbReference type="NCBIfam" id="TIGR03737">
    <property type="entry name" value="PRTRC_B"/>
    <property type="match status" value="1"/>
</dbReference>
<evidence type="ECO:0000313" key="2">
    <source>
        <dbReference type="Proteomes" id="UP001595939"/>
    </source>
</evidence>
<name>A0ABV8YB39_9DEIO</name>
<dbReference type="Proteomes" id="UP001595939">
    <property type="component" value="Unassembled WGS sequence"/>
</dbReference>
<protein>
    <submittedName>
        <fullName evidence="1">PRTRC system protein B</fullName>
    </submittedName>
</protein>
<dbReference type="InterPro" id="IPR032787">
    <property type="entry name" value="Prok-E2_D"/>
</dbReference>
<comment type="caution">
    <text evidence="1">The sequence shown here is derived from an EMBL/GenBank/DDBJ whole genome shotgun (WGS) entry which is preliminary data.</text>
</comment>
<dbReference type="Pfam" id="PF14460">
    <property type="entry name" value="Prok-E2_D"/>
    <property type="match status" value="1"/>
</dbReference>
<keyword evidence="2" id="KW-1185">Reference proteome</keyword>
<dbReference type="RefSeq" id="WP_380129835.1">
    <property type="nucleotide sequence ID" value="NZ_JBHSEG010000008.1"/>
</dbReference>
<reference evidence="2" key="1">
    <citation type="journal article" date="2019" name="Int. J. Syst. Evol. Microbiol.">
        <title>The Global Catalogue of Microorganisms (GCM) 10K type strain sequencing project: providing services to taxonomists for standard genome sequencing and annotation.</title>
        <authorList>
            <consortium name="The Broad Institute Genomics Platform"/>
            <consortium name="The Broad Institute Genome Sequencing Center for Infectious Disease"/>
            <person name="Wu L."/>
            <person name="Ma J."/>
        </authorList>
    </citation>
    <scope>NUCLEOTIDE SEQUENCE [LARGE SCALE GENOMIC DNA]</scope>
    <source>
        <strain evidence="2">CCUG 39970</strain>
    </source>
</reference>
<sequence length="233" mass="25881">MNVSLDLPVPNTTQAHAAFALLCYRSPQLTLVTRHTLSMHAGQLTLGEGVVVTTQALAVMNEALQVSPLQYYSEEVIARSRTHVAWWEPARERRMAFSVQAGSDAELLHGRTLPHPPLLFIGGQGRLRVYALPQNARPTLETRLHAAPYWNVFDQQQTMCTGNVRLPATVEHTAPWSEAFFGSAFSHPSGTTRRHRERRSYVQTWLDAEAAGQYDPAWLPDIGVTVKEALACG</sequence>
<accession>A0ABV8YB39</accession>
<dbReference type="EMBL" id="JBHSEG010000008">
    <property type="protein sequence ID" value="MFC4455117.1"/>
    <property type="molecule type" value="Genomic_DNA"/>
</dbReference>
<proteinExistence type="predicted"/>
<dbReference type="InterPro" id="IPR022280">
    <property type="entry name" value="PRTRC_protein-B"/>
</dbReference>
<gene>
    <name evidence="1" type="ORF">ACFO0P_15160</name>
</gene>
<organism evidence="1 2">
    <name type="scientific">Deinococcus sonorensis</name>
    <dbReference type="NCBI Taxonomy" id="309891"/>
    <lineage>
        <taxon>Bacteria</taxon>
        <taxon>Thermotogati</taxon>
        <taxon>Deinococcota</taxon>
        <taxon>Deinococci</taxon>
        <taxon>Deinococcales</taxon>
        <taxon>Deinococcaceae</taxon>
        <taxon>Deinococcus</taxon>
    </lineage>
</organism>
<evidence type="ECO:0000313" key="1">
    <source>
        <dbReference type="EMBL" id="MFC4455117.1"/>
    </source>
</evidence>